<name>A0A0A0K575_CUCSA</name>
<reference evidence="1 2" key="4">
    <citation type="journal article" date="2011" name="BMC Genomics">
        <title>RNA-Seq improves annotation of protein-coding genes in the cucumber genome.</title>
        <authorList>
            <person name="Li Z."/>
            <person name="Zhang Z."/>
            <person name="Yan P."/>
            <person name="Huang S."/>
            <person name="Fei Z."/>
            <person name="Lin K."/>
        </authorList>
    </citation>
    <scope>NUCLEOTIDE SEQUENCE [LARGE SCALE GENOMIC DNA]</scope>
    <source>
        <strain evidence="2">cv. 9930</strain>
    </source>
</reference>
<evidence type="ECO:0000313" key="1">
    <source>
        <dbReference type="EMBL" id="KGN44618.1"/>
    </source>
</evidence>
<dbReference type="Gramene" id="KGN44618">
    <property type="protein sequence ID" value="KGN44618"/>
    <property type="gene ID" value="Csa_7G343350"/>
</dbReference>
<sequence>MSLVSRGAATSNDVRMVAGSGGARMVASSSGVRIVGCKKRKMKMRKIATTFIWWVGRRGRGKLGGLRSVRRG</sequence>
<reference evidence="1 2" key="2">
    <citation type="journal article" date="2009" name="PLoS ONE">
        <title>An integrated genetic and cytogenetic map of the cucumber genome.</title>
        <authorList>
            <person name="Ren Y."/>
            <person name="Zhang Z."/>
            <person name="Liu J."/>
            <person name="Staub J.E."/>
            <person name="Han Y."/>
            <person name="Cheng Z."/>
            <person name="Li X."/>
            <person name="Lu J."/>
            <person name="Miao H."/>
            <person name="Kang H."/>
            <person name="Xie B."/>
            <person name="Gu X."/>
            <person name="Wang X."/>
            <person name="Du Y."/>
            <person name="Jin W."/>
            <person name="Huang S."/>
        </authorList>
    </citation>
    <scope>NUCLEOTIDE SEQUENCE [LARGE SCALE GENOMIC DNA]</scope>
    <source>
        <strain evidence="2">cv. 9930</strain>
    </source>
</reference>
<reference evidence="1 2" key="3">
    <citation type="journal article" date="2010" name="BMC Genomics">
        <title>Transcriptome sequencing and comparative analysis of cucumber flowers with different sex types.</title>
        <authorList>
            <person name="Guo S."/>
            <person name="Zheng Y."/>
            <person name="Joung J.G."/>
            <person name="Liu S."/>
            <person name="Zhang Z."/>
            <person name="Crasta O.R."/>
            <person name="Sobral B.W."/>
            <person name="Xu Y."/>
            <person name="Huang S."/>
            <person name="Fei Z."/>
        </authorList>
    </citation>
    <scope>NUCLEOTIDE SEQUENCE [LARGE SCALE GENOMIC DNA]</scope>
    <source>
        <strain evidence="2">cv. 9930</strain>
    </source>
</reference>
<organism evidence="1 2">
    <name type="scientific">Cucumis sativus</name>
    <name type="common">Cucumber</name>
    <dbReference type="NCBI Taxonomy" id="3659"/>
    <lineage>
        <taxon>Eukaryota</taxon>
        <taxon>Viridiplantae</taxon>
        <taxon>Streptophyta</taxon>
        <taxon>Embryophyta</taxon>
        <taxon>Tracheophyta</taxon>
        <taxon>Spermatophyta</taxon>
        <taxon>Magnoliopsida</taxon>
        <taxon>eudicotyledons</taxon>
        <taxon>Gunneridae</taxon>
        <taxon>Pentapetalae</taxon>
        <taxon>rosids</taxon>
        <taxon>fabids</taxon>
        <taxon>Cucurbitales</taxon>
        <taxon>Cucurbitaceae</taxon>
        <taxon>Benincaseae</taxon>
        <taxon>Cucumis</taxon>
    </lineage>
</organism>
<reference evidence="1 2" key="1">
    <citation type="journal article" date="2009" name="Nat. Genet.">
        <title>The genome of the cucumber, Cucumis sativus L.</title>
        <authorList>
            <person name="Huang S."/>
            <person name="Li R."/>
            <person name="Zhang Z."/>
            <person name="Li L."/>
            <person name="Gu X."/>
            <person name="Fan W."/>
            <person name="Lucas W.J."/>
            <person name="Wang X."/>
            <person name="Xie B."/>
            <person name="Ni P."/>
            <person name="Ren Y."/>
            <person name="Zhu H."/>
            <person name="Li J."/>
            <person name="Lin K."/>
            <person name="Jin W."/>
            <person name="Fei Z."/>
            <person name="Li G."/>
            <person name="Staub J."/>
            <person name="Kilian A."/>
            <person name="van der Vossen E.A."/>
            <person name="Wu Y."/>
            <person name="Guo J."/>
            <person name="He J."/>
            <person name="Jia Z."/>
            <person name="Ren Y."/>
            <person name="Tian G."/>
            <person name="Lu Y."/>
            <person name="Ruan J."/>
            <person name="Qian W."/>
            <person name="Wang M."/>
            <person name="Huang Q."/>
            <person name="Li B."/>
            <person name="Xuan Z."/>
            <person name="Cao J."/>
            <person name="Asan"/>
            <person name="Wu Z."/>
            <person name="Zhang J."/>
            <person name="Cai Q."/>
            <person name="Bai Y."/>
            <person name="Zhao B."/>
            <person name="Han Y."/>
            <person name="Li Y."/>
            <person name="Li X."/>
            <person name="Wang S."/>
            <person name="Shi Q."/>
            <person name="Liu S."/>
            <person name="Cho W.K."/>
            <person name="Kim J.Y."/>
            <person name="Xu Y."/>
            <person name="Heller-Uszynska K."/>
            <person name="Miao H."/>
            <person name="Cheng Z."/>
            <person name="Zhang S."/>
            <person name="Wu J."/>
            <person name="Yang Y."/>
            <person name="Kang H."/>
            <person name="Li M."/>
            <person name="Liang H."/>
            <person name="Ren X."/>
            <person name="Shi Z."/>
            <person name="Wen M."/>
            <person name="Jian M."/>
            <person name="Yang H."/>
            <person name="Zhang G."/>
            <person name="Yang Z."/>
            <person name="Chen R."/>
            <person name="Liu S."/>
            <person name="Li J."/>
            <person name="Ma L."/>
            <person name="Liu H."/>
            <person name="Zhou Y."/>
            <person name="Zhao J."/>
            <person name="Fang X."/>
            <person name="Li G."/>
            <person name="Fang L."/>
            <person name="Li Y."/>
            <person name="Liu D."/>
            <person name="Zheng H."/>
            <person name="Zhang Y."/>
            <person name="Qin N."/>
            <person name="Li Z."/>
            <person name="Yang G."/>
            <person name="Yang S."/>
            <person name="Bolund L."/>
            <person name="Kristiansen K."/>
            <person name="Zheng H."/>
            <person name="Li S."/>
            <person name="Zhang X."/>
            <person name="Yang H."/>
            <person name="Wang J."/>
            <person name="Sun R."/>
            <person name="Zhang B."/>
            <person name="Jiang S."/>
            <person name="Wang J."/>
            <person name="Du Y."/>
            <person name="Li S."/>
        </authorList>
    </citation>
    <scope>NUCLEOTIDE SEQUENCE [LARGE SCALE GENOMIC DNA]</scope>
    <source>
        <strain evidence="2">cv. 9930</strain>
    </source>
</reference>
<keyword evidence="2" id="KW-1185">Reference proteome</keyword>
<evidence type="ECO:0000313" key="2">
    <source>
        <dbReference type="Proteomes" id="UP000029981"/>
    </source>
</evidence>
<dbReference type="AlphaFoldDB" id="A0A0A0K575"/>
<accession>A0A0A0K575</accession>
<dbReference type="EMBL" id="CM002928">
    <property type="protein sequence ID" value="KGN44618.1"/>
    <property type="molecule type" value="Genomic_DNA"/>
</dbReference>
<dbReference type="Proteomes" id="UP000029981">
    <property type="component" value="Chromosome 7"/>
</dbReference>
<gene>
    <name evidence="1" type="ORF">Csa_7G343350</name>
</gene>
<proteinExistence type="predicted"/>
<protein>
    <submittedName>
        <fullName evidence="1">Uncharacterized protein</fullName>
    </submittedName>
</protein>